<dbReference type="SUPFAM" id="SSF54593">
    <property type="entry name" value="Glyoxalase/Bleomycin resistance protein/Dihydroxybiphenyl dioxygenase"/>
    <property type="match status" value="1"/>
</dbReference>
<dbReference type="Gene3D" id="3.10.180.10">
    <property type="entry name" value="2,3-Dihydroxybiphenyl 1,2-Dioxygenase, domain 1"/>
    <property type="match status" value="1"/>
</dbReference>
<evidence type="ECO:0000259" key="1">
    <source>
        <dbReference type="PROSITE" id="PS51819"/>
    </source>
</evidence>
<dbReference type="InterPro" id="IPR004360">
    <property type="entry name" value="Glyas_Fos-R_dOase_dom"/>
</dbReference>
<dbReference type="Pfam" id="PF00903">
    <property type="entry name" value="Glyoxalase"/>
    <property type="match status" value="1"/>
</dbReference>
<accession>A0A3P1APF0</accession>
<dbReference type="InterPro" id="IPR037523">
    <property type="entry name" value="VOC_core"/>
</dbReference>
<evidence type="ECO:0000313" key="3">
    <source>
        <dbReference type="Proteomes" id="UP000268372"/>
    </source>
</evidence>
<gene>
    <name evidence="2" type="ORF">EG242_13370</name>
</gene>
<proteinExistence type="predicted"/>
<sequence>MSESTYKKGQFFWSDLTVPDAASLKEFYKEVIGWQEQKVTMKDNEETYADYAMTSDDGAAISGICNQRGVNKNIPPQWIMYINVENVAESLEKVLKLGGKLISESKKKDGSYNYVIVQDPIGAVFGLGTTN</sequence>
<dbReference type="Proteomes" id="UP000268372">
    <property type="component" value="Unassembled WGS sequence"/>
</dbReference>
<name>A0A3P1APF0_9FLAO</name>
<organism evidence="2 3">
    <name type="scientific">Paenimyroides viscosum</name>
    <dbReference type="NCBI Taxonomy" id="2488729"/>
    <lineage>
        <taxon>Bacteria</taxon>
        <taxon>Pseudomonadati</taxon>
        <taxon>Bacteroidota</taxon>
        <taxon>Flavobacteriia</taxon>
        <taxon>Flavobacteriales</taxon>
        <taxon>Flavobacteriaceae</taxon>
        <taxon>Paenimyroides</taxon>
    </lineage>
</organism>
<keyword evidence="3" id="KW-1185">Reference proteome</keyword>
<reference evidence="2 3" key="1">
    <citation type="submission" date="2018-11" db="EMBL/GenBank/DDBJ databases">
        <title>Flavobacterium sp. nov., YIM 102796 draft genome.</title>
        <authorList>
            <person name="Li G."/>
            <person name="Jiang Y."/>
        </authorList>
    </citation>
    <scope>NUCLEOTIDE SEQUENCE [LARGE SCALE GENOMIC DNA]</scope>
    <source>
        <strain evidence="2 3">YIM 102796</strain>
    </source>
</reference>
<dbReference type="PANTHER" id="PTHR33993">
    <property type="entry name" value="GLYOXALASE-RELATED"/>
    <property type="match status" value="1"/>
</dbReference>
<dbReference type="OrthoDB" id="2613830at2"/>
<dbReference type="PROSITE" id="PS51819">
    <property type="entry name" value="VOC"/>
    <property type="match status" value="1"/>
</dbReference>
<dbReference type="PANTHER" id="PTHR33993:SF14">
    <property type="entry name" value="GB|AAF24581.1"/>
    <property type="match status" value="1"/>
</dbReference>
<dbReference type="AlphaFoldDB" id="A0A3P1APF0"/>
<dbReference type="EMBL" id="RQTJ01000041">
    <property type="protein sequence ID" value="RRA90804.1"/>
    <property type="molecule type" value="Genomic_DNA"/>
</dbReference>
<comment type="caution">
    <text evidence="2">The sequence shown here is derived from an EMBL/GenBank/DDBJ whole genome shotgun (WGS) entry which is preliminary data.</text>
</comment>
<dbReference type="CDD" id="cd07247">
    <property type="entry name" value="SgaA_N_like"/>
    <property type="match status" value="1"/>
</dbReference>
<dbReference type="RefSeq" id="WP_124900364.1">
    <property type="nucleotide sequence ID" value="NZ_RQTJ01000041.1"/>
</dbReference>
<dbReference type="InterPro" id="IPR029068">
    <property type="entry name" value="Glyas_Bleomycin-R_OHBP_Dase"/>
</dbReference>
<protein>
    <submittedName>
        <fullName evidence="2">VOC family protein</fullName>
    </submittedName>
</protein>
<evidence type="ECO:0000313" key="2">
    <source>
        <dbReference type="EMBL" id="RRA90804.1"/>
    </source>
</evidence>
<feature type="domain" description="VOC" evidence="1">
    <location>
        <begin position="10"/>
        <end position="130"/>
    </location>
</feature>
<dbReference type="InterPro" id="IPR052164">
    <property type="entry name" value="Anthracycline_SecMetBiosynth"/>
</dbReference>